<keyword evidence="3" id="KW-1185">Reference proteome</keyword>
<name>A0A843U2L0_COLES</name>
<reference evidence="2" key="1">
    <citation type="submission" date="2017-07" db="EMBL/GenBank/DDBJ databases">
        <title>Taro Niue Genome Assembly and Annotation.</title>
        <authorList>
            <person name="Atibalentja N."/>
            <person name="Keating K."/>
            <person name="Fields C.J."/>
        </authorList>
    </citation>
    <scope>NUCLEOTIDE SEQUENCE</scope>
    <source>
        <strain evidence="2">Niue_2</strain>
        <tissue evidence="2">Leaf</tissue>
    </source>
</reference>
<dbReference type="AlphaFoldDB" id="A0A843U2L0"/>
<accession>A0A843U2L0</accession>
<sequence>MIKTFGTLTGRRRPCPRILPRALSSLVKSSCPLSPPPSGANNTLACISSERRRRQLLPDDSGFSPSLPSSSRSHPSSPVIEAEVILLECSKLLE</sequence>
<evidence type="ECO:0000313" key="2">
    <source>
        <dbReference type="EMBL" id="MQL75793.1"/>
    </source>
</evidence>
<dbReference type="EMBL" id="NMUH01000266">
    <property type="protein sequence ID" value="MQL75793.1"/>
    <property type="molecule type" value="Genomic_DNA"/>
</dbReference>
<proteinExistence type="predicted"/>
<organism evidence="2 3">
    <name type="scientific">Colocasia esculenta</name>
    <name type="common">Wild taro</name>
    <name type="synonym">Arum esculentum</name>
    <dbReference type="NCBI Taxonomy" id="4460"/>
    <lineage>
        <taxon>Eukaryota</taxon>
        <taxon>Viridiplantae</taxon>
        <taxon>Streptophyta</taxon>
        <taxon>Embryophyta</taxon>
        <taxon>Tracheophyta</taxon>
        <taxon>Spermatophyta</taxon>
        <taxon>Magnoliopsida</taxon>
        <taxon>Liliopsida</taxon>
        <taxon>Araceae</taxon>
        <taxon>Aroideae</taxon>
        <taxon>Colocasieae</taxon>
        <taxon>Colocasia</taxon>
    </lineage>
</organism>
<comment type="caution">
    <text evidence="2">The sequence shown here is derived from an EMBL/GenBank/DDBJ whole genome shotgun (WGS) entry which is preliminary data.</text>
</comment>
<evidence type="ECO:0000313" key="3">
    <source>
        <dbReference type="Proteomes" id="UP000652761"/>
    </source>
</evidence>
<gene>
    <name evidence="2" type="ORF">Taro_008177</name>
</gene>
<feature type="compositionally biased region" description="Low complexity" evidence="1">
    <location>
        <begin position="61"/>
        <end position="78"/>
    </location>
</feature>
<feature type="region of interest" description="Disordered" evidence="1">
    <location>
        <begin position="57"/>
        <end position="78"/>
    </location>
</feature>
<protein>
    <submittedName>
        <fullName evidence="2">Uncharacterized protein</fullName>
    </submittedName>
</protein>
<evidence type="ECO:0000256" key="1">
    <source>
        <dbReference type="SAM" id="MobiDB-lite"/>
    </source>
</evidence>
<dbReference type="Proteomes" id="UP000652761">
    <property type="component" value="Unassembled WGS sequence"/>
</dbReference>